<dbReference type="Proteomes" id="UP000238308">
    <property type="component" value="Unassembled WGS sequence"/>
</dbReference>
<dbReference type="OrthoDB" id="8781310at2"/>
<protein>
    <submittedName>
        <fullName evidence="2">Uncharacterized protein</fullName>
    </submittedName>
</protein>
<evidence type="ECO:0000313" key="2">
    <source>
        <dbReference type="EMBL" id="PRY98590.1"/>
    </source>
</evidence>
<dbReference type="EMBL" id="PVTV01000012">
    <property type="protein sequence ID" value="PRY98590.1"/>
    <property type="molecule type" value="Genomic_DNA"/>
</dbReference>
<sequence length="105" mass="11489">MAAFNSLAYSNELVSAGVSRAQADVHANVLHRVYDDNHQQYATTNDFNDLKVQLQIIEVAVRKLTTSINSLVISQKFIIWICGTLAALCVGTMGIGIPVVFHSIK</sequence>
<reference evidence="2 3" key="1">
    <citation type="submission" date="2018-03" db="EMBL/GenBank/DDBJ databases">
        <title>Genomic Encyclopedia of Type Strains, Phase III (KMG-III): the genomes of soil and plant-associated and newly described type strains.</title>
        <authorList>
            <person name="Whitman W."/>
        </authorList>
    </citation>
    <scope>NUCLEOTIDE SEQUENCE [LARGE SCALE GENOMIC DNA]</scope>
    <source>
        <strain evidence="2 3">MWH-P2sevCIIIb</strain>
    </source>
</reference>
<dbReference type="RefSeq" id="WP_106227282.1">
    <property type="nucleotide sequence ID" value="NZ_PVTV01000012.1"/>
</dbReference>
<evidence type="ECO:0000256" key="1">
    <source>
        <dbReference type="SAM" id="Phobius"/>
    </source>
</evidence>
<gene>
    <name evidence="2" type="ORF">BCM14_1423</name>
</gene>
<comment type="caution">
    <text evidence="2">The sequence shown here is derived from an EMBL/GenBank/DDBJ whole genome shotgun (WGS) entry which is preliminary data.</text>
</comment>
<keyword evidence="1" id="KW-1133">Transmembrane helix</keyword>
<keyword evidence="1" id="KW-0812">Transmembrane</keyword>
<keyword evidence="1" id="KW-0472">Membrane</keyword>
<accession>A0A2T0XI85</accession>
<keyword evidence="3" id="KW-1185">Reference proteome</keyword>
<evidence type="ECO:0000313" key="3">
    <source>
        <dbReference type="Proteomes" id="UP000238308"/>
    </source>
</evidence>
<feature type="transmembrane region" description="Helical" evidence="1">
    <location>
        <begin position="77"/>
        <end position="101"/>
    </location>
</feature>
<organism evidence="2 3">
    <name type="scientific">Jezberella montanilacus</name>
    <dbReference type="NCBI Taxonomy" id="323426"/>
    <lineage>
        <taxon>Bacteria</taxon>
        <taxon>Pseudomonadati</taxon>
        <taxon>Pseudomonadota</taxon>
        <taxon>Betaproteobacteria</taxon>
        <taxon>Burkholderiales</taxon>
        <taxon>Alcaligenaceae</taxon>
        <taxon>Jezberella</taxon>
    </lineage>
</organism>
<dbReference type="AlphaFoldDB" id="A0A2T0XI85"/>
<proteinExistence type="predicted"/>
<name>A0A2T0XI85_9BURK</name>